<keyword evidence="2 5" id="KW-0238">DNA-binding</keyword>
<evidence type="ECO:0000256" key="3">
    <source>
        <dbReference type="ARBA" id="ARBA00023163"/>
    </source>
</evidence>
<dbReference type="SMART" id="SM00862">
    <property type="entry name" value="Trans_reg_C"/>
    <property type="match status" value="1"/>
</dbReference>
<feature type="domain" description="OmpR/PhoB-type" evidence="7">
    <location>
        <begin position="119"/>
        <end position="219"/>
    </location>
</feature>
<evidence type="ECO:0000256" key="5">
    <source>
        <dbReference type="PROSITE-ProRule" id="PRU01091"/>
    </source>
</evidence>
<evidence type="ECO:0000256" key="4">
    <source>
        <dbReference type="PROSITE-ProRule" id="PRU00169"/>
    </source>
</evidence>
<dbReference type="InterPro" id="IPR001789">
    <property type="entry name" value="Sig_transdc_resp-reg_receiver"/>
</dbReference>
<evidence type="ECO:0000313" key="8">
    <source>
        <dbReference type="EMBL" id="MBB6099880.1"/>
    </source>
</evidence>
<dbReference type="Gene3D" id="3.40.50.2300">
    <property type="match status" value="1"/>
</dbReference>
<dbReference type="InterPro" id="IPR016032">
    <property type="entry name" value="Sig_transdc_resp-reg_C-effctor"/>
</dbReference>
<name>A0A841I624_9DEIO</name>
<dbReference type="PROSITE" id="PS51755">
    <property type="entry name" value="OMPR_PHOB"/>
    <property type="match status" value="1"/>
</dbReference>
<dbReference type="Gene3D" id="1.10.10.10">
    <property type="entry name" value="Winged helix-like DNA-binding domain superfamily/Winged helix DNA-binding domain"/>
    <property type="match status" value="1"/>
</dbReference>
<dbReference type="GO" id="GO:0000156">
    <property type="term" value="F:phosphorelay response regulator activity"/>
    <property type="evidence" value="ECO:0007669"/>
    <property type="project" value="TreeGrafter"/>
</dbReference>
<accession>A0A841I624</accession>
<dbReference type="CDD" id="cd00383">
    <property type="entry name" value="trans_reg_C"/>
    <property type="match status" value="1"/>
</dbReference>
<evidence type="ECO:0000256" key="1">
    <source>
        <dbReference type="ARBA" id="ARBA00023015"/>
    </source>
</evidence>
<comment type="caution">
    <text evidence="8">The sequence shown here is derived from an EMBL/GenBank/DDBJ whole genome shotgun (WGS) entry which is preliminary data.</text>
</comment>
<feature type="domain" description="Response regulatory" evidence="6">
    <location>
        <begin position="2"/>
        <end position="113"/>
    </location>
</feature>
<protein>
    <submittedName>
        <fullName evidence="8">DNA-binding response OmpR family regulator</fullName>
    </submittedName>
</protein>
<evidence type="ECO:0000256" key="2">
    <source>
        <dbReference type="ARBA" id="ARBA00023125"/>
    </source>
</evidence>
<dbReference type="PANTHER" id="PTHR48111:SF67">
    <property type="entry name" value="TRANSCRIPTIONAL REGULATORY PROTEIN TCTD"/>
    <property type="match status" value="1"/>
</dbReference>
<dbReference type="GO" id="GO:0000976">
    <property type="term" value="F:transcription cis-regulatory region binding"/>
    <property type="evidence" value="ECO:0007669"/>
    <property type="project" value="TreeGrafter"/>
</dbReference>
<dbReference type="InterPro" id="IPR011006">
    <property type="entry name" value="CheY-like_superfamily"/>
</dbReference>
<evidence type="ECO:0000313" key="9">
    <source>
        <dbReference type="Proteomes" id="UP000569951"/>
    </source>
</evidence>
<reference evidence="8 9" key="1">
    <citation type="submission" date="2020-08" db="EMBL/GenBank/DDBJ databases">
        <title>Genomic Encyclopedia of Type Strains, Phase IV (KMG-IV): sequencing the most valuable type-strain genomes for metagenomic binning, comparative biology and taxonomic classification.</title>
        <authorList>
            <person name="Goeker M."/>
        </authorList>
    </citation>
    <scope>NUCLEOTIDE SEQUENCE [LARGE SCALE GENOMIC DNA]</scope>
    <source>
        <strain evidence="8 9">DSM 21458</strain>
    </source>
</reference>
<keyword evidence="9" id="KW-1185">Reference proteome</keyword>
<dbReference type="SUPFAM" id="SSF46894">
    <property type="entry name" value="C-terminal effector domain of the bipartite response regulators"/>
    <property type="match status" value="1"/>
</dbReference>
<dbReference type="SUPFAM" id="SSF52172">
    <property type="entry name" value="CheY-like"/>
    <property type="match status" value="1"/>
</dbReference>
<feature type="DNA-binding region" description="OmpR/PhoB-type" evidence="5">
    <location>
        <begin position="119"/>
        <end position="219"/>
    </location>
</feature>
<dbReference type="InterPro" id="IPR001867">
    <property type="entry name" value="OmpR/PhoB-type_DNA-bd"/>
</dbReference>
<dbReference type="AlphaFoldDB" id="A0A841I624"/>
<gene>
    <name evidence="8" type="ORF">HNR42_003340</name>
</gene>
<keyword evidence="1" id="KW-0805">Transcription regulation</keyword>
<dbReference type="EMBL" id="JACHHG010000016">
    <property type="protein sequence ID" value="MBB6099880.1"/>
    <property type="molecule type" value="Genomic_DNA"/>
</dbReference>
<organism evidence="8 9">
    <name type="scientific">Deinobacterium chartae</name>
    <dbReference type="NCBI Taxonomy" id="521158"/>
    <lineage>
        <taxon>Bacteria</taxon>
        <taxon>Thermotogati</taxon>
        <taxon>Deinococcota</taxon>
        <taxon>Deinococci</taxon>
        <taxon>Deinococcales</taxon>
        <taxon>Deinococcaceae</taxon>
        <taxon>Deinobacterium</taxon>
    </lineage>
</organism>
<dbReference type="InterPro" id="IPR036388">
    <property type="entry name" value="WH-like_DNA-bd_sf"/>
</dbReference>
<keyword evidence="3" id="KW-0804">Transcription</keyword>
<evidence type="ECO:0000259" key="7">
    <source>
        <dbReference type="PROSITE" id="PS51755"/>
    </source>
</evidence>
<sequence length="227" mass="25449">MKLLVHTFDPLLGSHLADALSPAGFTVHASSSLQQLTAYLAQADAMLIDASSAFVNTSTVLRFRNLNPTIPLLVIQAPDHVDYRIETLINGADDCLSTPLDARELLARLRTILRRAGYQAELRCGDTVIRPIAGEVHVRGSRVHLPEREHALLMALATRPNEILSTSQLLERLAVTPERQRPAETVHMYVSSLRRILQRLNIDPHSIRNIRGQGYALHLMPLRERRR</sequence>
<dbReference type="GO" id="GO:0032993">
    <property type="term" value="C:protein-DNA complex"/>
    <property type="evidence" value="ECO:0007669"/>
    <property type="project" value="TreeGrafter"/>
</dbReference>
<dbReference type="GO" id="GO:0005829">
    <property type="term" value="C:cytosol"/>
    <property type="evidence" value="ECO:0007669"/>
    <property type="project" value="TreeGrafter"/>
</dbReference>
<dbReference type="GO" id="GO:0006355">
    <property type="term" value="P:regulation of DNA-templated transcription"/>
    <property type="evidence" value="ECO:0007669"/>
    <property type="project" value="InterPro"/>
</dbReference>
<feature type="modified residue" description="4-aspartylphosphate" evidence="4">
    <location>
        <position position="49"/>
    </location>
</feature>
<dbReference type="RefSeq" id="WP_183988617.1">
    <property type="nucleotide sequence ID" value="NZ_JACHHG010000016.1"/>
</dbReference>
<dbReference type="PANTHER" id="PTHR48111">
    <property type="entry name" value="REGULATOR OF RPOS"/>
    <property type="match status" value="1"/>
</dbReference>
<dbReference type="Pfam" id="PF00486">
    <property type="entry name" value="Trans_reg_C"/>
    <property type="match status" value="1"/>
</dbReference>
<proteinExistence type="predicted"/>
<keyword evidence="4" id="KW-0597">Phosphoprotein</keyword>
<dbReference type="PROSITE" id="PS50110">
    <property type="entry name" value="RESPONSE_REGULATORY"/>
    <property type="match status" value="1"/>
</dbReference>
<dbReference type="InterPro" id="IPR039420">
    <property type="entry name" value="WalR-like"/>
</dbReference>
<dbReference type="Proteomes" id="UP000569951">
    <property type="component" value="Unassembled WGS sequence"/>
</dbReference>
<evidence type="ECO:0000259" key="6">
    <source>
        <dbReference type="PROSITE" id="PS50110"/>
    </source>
</evidence>